<evidence type="ECO:0000313" key="4">
    <source>
        <dbReference type="Proteomes" id="UP001164459"/>
    </source>
</evidence>
<sequence>MSHFIPRLRYLAAFALLASACADSSATKTAAAPAKAPDKAPEKTDAPAPAANCDVKVTAGAEAPATDVETGKTYCVGEVRLTRETKLEDAKKALADCKVDGEYDGETRLQCKGVTLSFGGPVQILSRIVPSAS</sequence>
<keyword evidence="4" id="KW-1185">Reference proteome</keyword>
<organism evidence="3 4">
    <name type="scientific">Nannocystis punicea</name>
    <dbReference type="NCBI Taxonomy" id="2995304"/>
    <lineage>
        <taxon>Bacteria</taxon>
        <taxon>Pseudomonadati</taxon>
        <taxon>Myxococcota</taxon>
        <taxon>Polyangia</taxon>
        <taxon>Nannocystales</taxon>
        <taxon>Nannocystaceae</taxon>
        <taxon>Nannocystis</taxon>
    </lineage>
</organism>
<evidence type="ECO:0000313" key="3">
    <source>
        <dbReference type="EMBL" id="WAS94822.1"/>
    </source>
</evidence>
<gene>
    <name evidence="3" type="ORF">O0S08_01565</name>
</gene>
<evidence type="ECO:0008006" key="5">
    <source>
        <dbReference type="Google" id="ProtNLM"/>
    </source>
</evidence>
<proteinExistence type="predicted"/>
<dbReference type="RefSeq" id="WP_269037157.1">
    <property type="nucleotide sequence ID" value="NZ_CP114040.1"/>
</dbReference>
<keyword evidence="2" id="KW-0732">Signal</keyword>
<accession>A0ABY7H6H2</accession>
<dbReference type="EMBL" id="CP114040">
    <property type="protein sequence ID" value="WAS94822.1"/>
    <property type="molecule type" value="Genomic_DNA"/>
</dbReference>
<protein>
    <recommendedName>
        <fullName evidence="5">Lipoprotein</fullName>
    </recommendedName>
</protein>
<evidence type="ECO:0000256" key="1">
    <source>
        <dbReference type="SAM" id="MobiDB-lite"/>
    </source>
</evidence>
<feature type="region of interest" description="Disordered" evidence="1">
    <location>
        <begin position="30"/>
        <end position="49"/>
    </location>
</feature>
<dbReference type="PROSITE" id="PS51257">
    <property type="entry name" value="PROKAR_LIPOPROTEIN"/>
    <property type="match status" value="1"/>
</dbReference>
<reference evidence="3" key="1">
    <citation type="submission" date="2022-11" db="EMBL/GenBank/DDBJ databases">
        <title>Minimal conservation of predation-associated metabolite biosynthetic gene clusters underscores biosynthetic potential of Myxococcota including descriptions for ten novel species: Archangium lansinium sp. nov., Myxococcus landrumus sp. nov., Nannocystis bai.</title>
        <authorList>
            <person name="Ahearne A."/>
            <person name="Stevens C."/>
            <person name="Dowd S."/>
        </authorList>
    </citation>
    <scope>NUCLEOTIDE SEQUENCE</scope>
    <source>
        <strain evidence="3">Fl3</strain>
    </source>
</reference>
<feature type="chain" id="PRO_5046998325" description="Lipoprotein" evidence="2">
    <location>
        <begin position="23"/>
        <end position="133"/>
    </location>
</feature>
<feature type="compositionally biased region" description="Basic and acidic residues" evidence="1">
    <location>
        <begin position="36"/>
        <end position="45"/>
    </location>
</feature>
<feature type="signal peptide" evidence="2">
    <location>
        <begin position="1"/>
        <end position="22"/>
    </location>
</feature>
<name>A0ABY7H6H2_9BACT</name>
<dbReference type="Proteomes" id="UP001164459">
    <property type="component" value="Chromosome"/>
</dbReference>
<evidence type="ECO:0000256" key="2">
    <source>
        <dbReference type="SAM" id="SignalP"/>
    </source>
</evidence>